<dbReference type="InterPro" id="IPR015422">
    <property type="entry name" value="PyrdxlP-dep_Trfase_small"/>
</dbReference>
<protein>
    <submittedName>
        <fullName evidence="5">Aspartate aminotransferase family protein</fullName>
    </submittedName>
</protein>
<evidence type="ECO:0000256" key="1">
    <source>
        <dbReference type="ARBA" id="ARBA00001933"/>
    </source>
</evidence>
<dbReference type="GO" id="GO:0008483">
    <property type="term" value="F:transaminase activity"/>
    <property type="evidence" value="ECO:0007669"/>
    <property type="project" value="UniProtKB-KW"/>
</dbReference>
<reference evidence="5" key="1">
    <citation type="submission" date="2019-11" db="EMBL/GenBank/DDBJ databases">
        <title>Genomic insights into an expanded diversity of filamentous marine cyanobacteria reveals the extraordinary biosynthetic potential of Moorea and Okeania.</title>
        <authorList>
            <person name="Ferreira Leao T."/>
            <person name="Wang M."/>
            <person name="Moss N."/>
            <person name="Da Silva R."/>
            <person name="Sanders J."/>
            <person name="Nurk S."/>
            <person name="Gurevich A."/>
            <person name="Humphrey G."/>
            <person name="Reher R."/>
            <person name="Zhu Q."/>
            <person name="Belda-Ferre P."/>
            <person name="Glukhov E."/>
            <person name="Rex R."/>
            <person name="Dorrestein P.C."/>
            <person name="Knight R."/>
            <person name="Pevzner P."/>
            <person name="Gerwick W.H."/>
            <person name="Gerwick L."/>
        </authorList>
    </citation>
    <scope>NUCLEOTIDE SEQUENCE</scope>
    <source>
        <strain evidence="5">SIO1C4</strain>
    </source>
</reference>
<dbReference type="Pfam" id="PF00202">
    <property type="entry name" value="Aminotran_3"/>
    <property type="match status" value="1"/>
</dbReference>
<dbReference type="SUPFAM" id="SSF53383">
    <property type="entry name" value="PLP-dependent transferases"/>
    <property type="match status" value="1"/>
</dbReference>
<dbReference type="Gene3D" id="3.90.1150.10">
    <property type="entry name" value="Aspartate Aminotransferase, domain 1"/>
    <property type="match status" value="1"/>
</dbReference>
<evidence type="ECO:0000256" key="2">
    <source>
        <dbReference type="ARBA" id="ARBA00008954"/>
    </source>
</evidence>
<dbReference type="PROSITE" id="PS00600">
    <property type="entry name" value="AA_TRANSFER_CLASS_3"/>
    <property type="match status" value="1"/>
</dbReference>
<dbReference type="InterPro" id="IPR005814">
    <property type="entry name" value="Aminotrans_3"/>
</dbReference>
<dbReference type="InterPro" id="IPR015421">
    <property type="entry name" value="PyrdxlP-dep_Trfase_major"/>
</dbReference>
<comment type="cofactor">
    <cofactor evidence="1">
        <name>pyridoxal 5'-phosphate</name>
        <dbReference type="ChEBI" id="CHEBI:597326"/>
    </cofactor>
</comment>
<dbReference type="InterPro" id="IPR015424">
    <property type="entry name" value="PyrdxlP-dep_Trfase"/>
</dbReference>
<name>A0A6B3NB01_9CYAN</name>
<dbReference type="Gene3D" id="3.40.640.10">
    <property type="entry name" value="Type I PLP-dependent aspartate aminotransferase-like (Major domain)"/>
    <property type="match status" value="1"/>
</dbReference>
<keyword evidence="3 4" id="KW-0663">Pyridoxal phosphate</keyword>
<keyword evidence="5" id="KW-0808">Transferase</keyword>
<comment type="similarity">
    <text evidence="2 4">Belongs to the class-III pyridoxal-phosphate-dependent aminotransferase family.</text>
</comment>
<keyword evidence="5" id="KW-0032">Aminotransferase</keyword>
<evidence type="ECO:0000256" key="4">
    <source>
        <dbReference type="RuleBase" id="RU003560"/>
    </source>
</evidence>
<dbReference type="PANTHER" id="PTHR43094">
    <property type="entry name" value="AMINOTRANSFERASE"/>
    <property type="match status" value="1"/>
</dbReference>
<accession>A0A6B3NB01</accession>
<evidence type="ECO:0000256" key="3">
    <source>
        <dbReference type="ARBA" id="ARBA00022898"/>
    </source>
</evidence>
<comment type="caution">
    <text evidence="5">The sequence shown here is derived from an EMBL/GenBank/DDBJ whole genome shotgun (WGS) entry which is preliminary data.</text>
</comment>
<dbReference type="CDD" id="cd00610">
    <property type="entry name" value="OAT_like"/>
    <property type="match status" value="1"/>
</dbReference>
<dbReference type="GO" id="GO:0030170">
    <property type="term" value="F:pyridoxal phosphate binding"/>
    <property type="evidence" value="ECO:0007669"/>
    <property type="project" value="InterPro"/>
</dbReference>
<dbReference type="FunFam" id="3.40.640.10:FF:000004">
    <property type="entry name" value="Acetylornithine aminotransferase"/>
    <property type="match status" value="1"/>
</dbReference>
<proteinExistence type="inferred from homology"/>
<organism evidence="5">
    <name type="scientific">Symploca sp. SIO1C4</name>
    <dbReference type="NCBI Taxonomy" id="2607765"/>
    <lineage>
        <taxon>Bacteria</taxon>
        <taxon>Bacillati</taxon>
        <taxon>Cyanobacteriota</taxon>
        <taxon>Cyanophyceae</taxon>
        <taxon>Coleofasciculales</taxon>
        <taxon>Coleofasciculaceae</taxon>
        <taxon>Symploca</taxon>
    </lineage>
</organism>
<dbReference type="AlphaFoldDB" id="A0A6B3NB01"/>
<dbReference type="InterPro" id="IPR049704">
    <property type="entry name" value="Aminotrans_3_PPA_site"/>
</dbReference>
<sequence>MSYPVWHPFTNMGEFLEDPLILTKGKGIYLYDKQGNCYLDVNACLWSLSLGYGREDIIEAMMNQAREIACLPLFSRAHQTAVDYADKLLDYLNGDFSKIFYTSGGAEAIETALKISRAYHCLTGNPQKVQVGHFSNSYHGVSLGALSIMGIPSIRKNVGPIPPDSFEIPMSYEINQDNWIEYLDKIEHTILAQNVENVAAIVIEPVIAAGGIIPIPPQLIEKLKKFCLTYNILLILDEIVTGYGRTGDLFAYQGMGIVPDLITVAKAITSGYAPLGGVLVTAKIADPFMTKDVTLNHGFTHGGHPIACAAASKTLDILHSEGILNHVKDNADYFYQQMQTLDDEFEIVEQVKGRGYMYGVKLVDEHDAANLAPFARKHGLLFRRPAENNVIPVVPPLVSTRQDIDDMATRLRTILKEYLLAM</sequence>
<gene>
    <name evidence="5" type="ORF">F6J89_14270</name>
</gene>
<dbReference type="EMBL" id="JAAHFQ010000258">
    <property type="protein sequence ID" value="NER28760.1"/>
    <property type="molecule type" value="Genomic_DNA"/>
</dbReference>
<dbReference type="PIRSF" id="PIRSF000521">
    <property type="entry name" value="Transaminase_4ab_Lys_Orn"/>
    <property type="match status" value="1"/>
</dbReference>
<evidence type="ECO:0000313" key="5">
    <source>
        <dbReference type="EMBL" id="NER28760.1"/>
    </source>
</evidence>
<dbReference type="PANTHER" id="PTHR43094:SF1">
    <property type="entry name" value="AMINOTRANSFERASE CLASS-III"/>
    <property type="match status" value="1"/>
</dbReference>
<dbReference type="GO" id="GO:0005829">
    <property type="term" value="C:cytosol"/>
    <property type="evidence" value="ECO:0007669"/>
    <property type="project" value="TreeGrafter"/>
</dbReference>